<dbReference type="Proteomes" id="UP000510869">
    <property type="component" value="Chromosome"/>
</dbReference>
<dbReference type="AlphaFoldDB" id="A0A7D6GIT5"/>
<dbReference type="OrthoDB" id="331021at2157"/>
<dbReference type="Pfam" id="PF24035">
    <property type="entry name" value="DUF7344"/>
    <property type="match status" value="1"/>
</dbReference>
<evidence type="ECO:0000313" key="3">
    <source>
        <dbReference type="Proteomes" id="UP000510869"/>
    </source>
</evidence>
<evidence type="ECO:0000259" key="1">
    <source>
        <dbReference type="Pfam" id="PF24035"/>
    </source>
</evidence>
<gene>
    <name evidence="2" type="ORF">HYG81_11480</name>
</gene>
<reference evidence="2 3" key="1">
    <citation type="submission" date="2020-07" db="EMBL/GenBank/DDBJ databases">
        <title>Natrinema (YPL30) sp. nov. and Haloterrigena xxxxxx (YPL8) sp. nov., isolated from a salt mine.</title>
        <authorList>
            <person name="Cui H."/>
        </authorList>
    </citation>
    <scope>NUCLEOTIDE SEQUENCE [LARGE SCALE GENOMIC DNA]</scope>
    <source>
        <strain evidence="2 3">YPL13</strain>
    </source>
</reference>
<dbReference type="InterPro" id="IPR055768">
    <property type="entry name" value="DUF7344"/>
</dbReference>
<proteinExistence type="predicted"/>
<dbReference type="EMBL" id="CP059154">
    <property type="protein sequence ID" value="QLK24739.1"/>
    <property type="molecule type" value="Genomic_DNA"/>
</dbReference>
<name>A0A7D6GIT5_9EURY</name>
<protein>
    <recommendedName>
        <fullName evidence="1">DUF7344 domain-containing protein</fullName>
    </recommendedName>
</protein>
<feature type="domain" description="DUF7344" evidence="1">
    <location>
        <begin position="2"/>
        <end position="56"/>
    </location>
</feature>
<sequence>MGTLAEIVSAKEHETTVAELTSIQRQRVYVPLYQNYLPELDTKGFIEYNQSRGIVRPTDRLEVFRPYLEAADPIDDPDCADTDPVRSLITRAVSYIIQ</sequence>
<organism evidence="2 3">
    <name type="scientific">Natrinema zhouii</name>
    <dbReference type="NCBI Taxonomy" id="1710539"/>
    <lineage>
        <taxon>Archaea</taxon>
        <taxon>Methanobacteriati</taxon>
        <taxon>Methanobacteriota</taxon>
        <taxon>Stenosarchaea group</taxon>
        <taxon>Halobacteria</taxon>
        <taxon>Halobacteriales</taxon>
        <taxon>Natrialbaceae</taxon>
        <taxon>Natrinema</taxon>
    </lineage>
</organism>
<accession>A0A7D6GIT5</accession>
<evidence type="ECO:0000313" key="2">
    <source>
        <dbReference type="EMBL" id="QLK24739.1"/>
    </source>
</evidence>
<keyword evidence="3" id="KW-1185">Reference proteome</keyword>